<dbReference type="Gene3D" id="1.10.8.50">
    <property type="match status" value="1"/>
</dbReference>
<dbReference type="NCBIfam" id="TIGR00577">
    <property type="entry name" value="fpg"/>
    <property type="match status" value="1"/>
</dbReference>
<dbReference type="PANTHER" id="PTHR22993">
    <property type="entry name" value="FORMAMIDOPYRIMIDINE-DNA GLYCOSYLASE"/>
    <property type="match status" value="1"/>
</dbReference>
<evidence type="ECO:0000256" key="13">
    <source>
        <dbReference type="ARBA" id="ARBA00022833"/>
    </source>
</evidence>
<evidence type="ECO:0000256" key="11">
    <source>
        <dbReference type="ARBA" id="ARBA00022777"/>
    </source>
</evidence>
<dbReference type="GO" id="GO:0005737">
    <property type="term" value="C:cytoplasm"/>
    <property type="evidence" value="ECO:0007669"/>
    <property type="project" value="UniProtKB-SubCell"/>
</dbReference>
<dbReference type="eggNOG" id="COG0237">
    <property type="taxonomic scope" value="Bacteria"/>
</dbReference>
<evidence type="ECO:0000256" key="4">
    <source>
        <dbReference type="ARBA" id="ARBA00011245"/>
    </source>
</evidence>
<keyword evidence="29" id="KW-1185">Reference proteome</keyword>
<keyword evidence="5 23" id="KW-0963">Cytoplasm</keyword>
<dbReference type="Gene3D" id="3.40.50.300">
    <property type="entry name" value="P-loop containing nucleotide triphosphate hydrolases"/>
    <property type="match status" value="1"/>
</dbReference>
<keyword evidence="15 23" id="KW-0173">Coenzyme A biosynthesis</keyword>
<dbReference type="SUPFAM" id="SSF52540">
    <property type="entry name" value="P-loop containing nucleoside triphosphate hydrolases"/>
    <property type="match status" value="1"/>
</dbReference>
<dbReference type="SMART" id="SM01232">
    <property type="entry name" value="H2TH"/>
    <property type="match status" value="1"/>
</dbReference>
<evidence type="ECO:0000259" key="24">
    <source>
        <dbReference type="PROSITE" id="PS51066"/>
    </source>
</evidence>
<dbReference type="HOGENOM" id="CLU_572228_0_0_9"/>
<evidence type="ECO:0000256" key="10">
    <source>
        <dbReference type="ARBA" id="ARBA00022771"/>
    </source>
</evidence>
<reference evidence="27 28" key="1">
    <citation type="submission" date="2009-09" db="EMBL/GenBank/DDBJ databases">
        <authorList>
            <person name="Weinstock G."/>
            <person name="Sodergren E."/>
            <person name="Clifton S."/>
            <person name="Fulton L."/>
            <person name="Fulton B."/>
            <person name="Courtney L."/>
            <person name="Fronick C."/>
            <person name="Harrison M."/>
            <person name="Strong C."/>
            <person name="Farmer C."/>
            <person name="Delahaunty K."/>
            <person name="Markovic C."/>
            <person name="Hall O."/>
            <person name="Minx P."/>
            <person name="Tomlinson C."/>
            <person name="Mitreva M."/>
            <person name="Nelson J."/>
            <person name="Hou S."/>
            <person name="Wollam A."/>
            <person name="Pepin K.H."/>
            <person name="Johnson M."/>
            <person name="Bhonagiri V."/>
            <person name="Nash W.E."/>
            <person name="Warren W."/>
            <person name="Chinwalla A."/>
            <person name="Mardis E.R."/>
            <person name="Wilson R.K."/>
        </authorList>
    </citation>
    <scope>NUCLEOTIDE SEQUENCE [LARGE SCALE GENOMIC DNA]</scope>
    <source>
        <strain evidence="27">ATCC 35185</strain>
        <strain evidence="28">ATCC 35185 / DSM 20758 / VPI D19B-28</strain>
    </source>
</reference>
<feature type="binding site" evidence="22">
    <location>
        <position position="93"/>
    </location>
    <ligand>
        <name>DNA</name>
        <dbReference type="ChEBI" id="CHEBI:16991"/>
    </ligand>
</feature>
<dbReference type="FunFam" id="3.40.50.300:FF:000991">
    <property type="entry name" value="Dephospho-CoA kinase"/>
    <property type="match status" value="1"/>
</dbReference>
<evidence type="ECO:0000313" key="27">
    <source>
        <dbReference type="EMBL" id="EEX77447.1"/>
    </source>
</evidence>
<dbReference type="CDD" id="cd02022">
    <property type="entry name" value="DPCK"/>
    <property type="match status" value="1"/>
</dbReference>
<comment type="catalytic activity">
    <reaction evidence="1 22">
        <text>Hydrolysis of DNA containing ring-opened 7-methylguanine residues, releasing 2,6-diamino-4-hydroxy-5-(N-methyl)formamidopyrimidine.</text>
        <dbReference type="EC" id="3.2.2.23"/>
    </reaction>
</comment>
<evidence type="ECO:0000256" key="19">
    <source>
        <dbReference type="ARBA" id="ARBA00023268"/>
    </source>
</evidence>
<sequence>MPELPEVETIRRSLEKVAAGRRITEVDVLLPRTIRFPEVEAFRSRVRGQRILCLERRGKYLMLPLESGETLLLHLRMTGRFYRRDADTPTGRHVRAIFHLDDGSCLFFEDVRTFGEIHLLQPQERKAFPAFSCMGPEPLTEEFDASYLYDAMQKSSQRIKSFLLDQGKVAGLGNIYVDEALFFAGVHPLRRAHTLNHDEAFRLWQAINKVIAEGIEDGGTTFRDYVDGEGKSGFHQQKLRVYHREGEPCLVCGTKIEKIRVGGRGTHFCPHCQPLRDGKLRLIGLTGVIASGKSTVSRQLMKLGAHVIDTDKIAHNLAKPHKPLWDAYREHFGEEILAEDGSLCREKIAARVFSDPEERRWIDGAAHPLIASSVRKKIAALEKKGAKIIFLDVPLLFEAGWNRMADFIWLVSVSKETQLARLMKRNGYTEEEAAARIRSQFPLEEKRQRADCIIENDGTLQETAAQAAAAWERLSAL</sequence>
<feature type="active site" description="Proton donor; for beta-elimination activity" evidence="22">
    <location>
        <position position="59"/>
    </location>
</feature>
<evidence type="ECO:0000256" key="23">
    <source>
        <dbReference type="HAMAP-Rule" id="MF_00376"/>
    </source>
</evidence>
<dbReference type="SUPFAM" id="SSF57716">
    <property type="entry name" value="Glucocorticoid receptor-like (DNA-binding domain)"/>
    <property type="match status" value="1"/>
</dbReference>
<keyword evidence="13 22" id="KW-0862">Zinc</keyword>
<feature type="active site" description="Proton donor; for delta-elimination activity" evidence="22">
    <location>
        <position position="264"/>
    </location>
</feature>
<evidence type="ECO:0000256" key="12">
    <source>
        <dbReference type="ARBA" id="ARBA00022801"/>
    </source>
</evidence>
<dbReference type="Gene3D" id="3.20.190.10">
    <property type="entry name" value="MutM-like, N-terminal"/>
    <property type="match status" value="1"/>
</dbReference>
<comment type="caution">
    <text evidence="22">Lacks conserved residue(s) required for the propagation of feature annotation.</text>
</comment>
<dbReference type="NCBIfam" id="NF002211">
    <property type="entry name" value="PRK01103.1"/>
    <property type="match status" value="1"/>
</dbReference>
<dbReference type="Proteomes" id="UP000011124">
    <property type="component" value="Chromosome"/>
</dbReference>
<dbReference type="SUPFAM" id="SSF81624">
    <property type="entry name" value="N-terminal domain of MutM-like DNA repair proteins"/>
    <property type="match status" value="1"/>
</dbReference>
<feature type="active site" description="Schiff-base intermediate with DNA" evidence="22">
    <location>
        <position position="2"/>
    </location>
</feature>
<keyword evidence="16 22" id="KW-0238">DNA-binding</keyword>
<gene>
    <name evidence="22 27" type="primary">mutM</name>
    <name evidence="23" type="synonym">coaE</name>
    <name evidence="22" type="synonym">fpg</name>
    <name evidence="26" type="ordered locus">Selsp_1096</name>
    <name evidence="27" type="ORF">SELSPUOL_01150</name>
</gene>
<dbReference type="PROSITE" id="PS51066">
    <property type="entry name" value="ZF_FPG_2"/>
    <property type="match status" value="1"/>
</dbReference>
<dbReference type="EMBL" id="CP002637">
    <property type="protein sequence ID" value="AEC00056.1"/>
    <property type="molecule type" value="Genomic_DNA"/>
</dbReference>
<dbReference type="OrthoDB" id="9800855at2"/>
<proteinExistence type="inferred from homology"/>
<dbReference type="Pfam" id="PF01149">
    <property type="entry name" value="Fapy_DNA_glyco"/>
    <property type="match status" value="1"/>
</dbReference>
<feature type="binding site" evidence="22">
    <location>
        <position position="112"/>
    </location>
    <ligand>
        <name>DNA</name>
        <dbReference type="ChEBI" id="CHEBI:16991"/>
    </ligand>
</feature>
<comment type="similarity">
    <text evidence="2 23">Belongs to the CoaE family.</text>
</comment>
<keyword evidence="19 22" id="KW-0511">Multifunctional enzyme</keyword>
<evidence type="ECO:0000256" key="14">
    <source>
        <dbReference type="ARBA" id="ARBA00022840"/>
    </source>
</evidence>
<dbReference type="InterPro" id="IPR012319">
    <property type="entry name" value="FPG_cat"/>
</dbReference>
<dbReference type="InterPro" id="IPR015886">
    <property type="entry name" value="H2TH_FPG"/>
</dbReference>
<dbReference type="GO" id="GO:0140078">
    <property type="term" value="F:class I DNA-(apurinic or apyrimidinic site) endonuclease activity"/>
    <property type="evidence" value="ECO:0007669"/>
    <property type="project" value="UniProtKB-EC"/>
</dbReference>
<evidence type="ECO:0000313" key="28">
    <source>
        <dbReference type="Proteomes" id="UP000003505"/>
    </source>
</evidence>
<name>C9LUL4_SELS3</name>
<dbReference type="GO" id="GO:0015937">
    <property type="term" value="P:coenzyme A biosynthetic process"/>
    <property type="evidence" value="ECO:0007669"/>
    <property type="project" value="UniProtKB-UniRule"/>
</dbReference>
<dbReference type="STRING" id="546271.Selsp_1096"/>
<feature type="domain" description="FPG-type" evidence="24">
    <location>
        <begin position="240"/>
        <end position="274"/>
    </location>
</feature>
<dbReference type="PROSITE" id="PS51219">
    <property type="entry name" value="DPCK"/>
    <property type="match status" value="1"/>
</dbReference>
<dbReference type="PROSITE" id="PS01242">
    <property type="entry name" value="ZF_FPG_1"/>
    <property type="match status" value="1"/>
</dbReference>
<dbReference type="eggNOG" id="COG0266">
    <property type="taxonomic scope" value="Bacteria"/>
</dbReference>
<dbReference type="HAMAP" id="MF_00376">
    <property type="entry name" value="Dephospho_CoA_kinase"/>
    <property type="match status" value="1"/>
</dbReference>
<dbReference type="GO" id="GO:0006284">
    <property type="term" value="P:base-excision repair"/>
    <property type="evidence" value="ECO:0007669"/>
    <property type="project" value="InterPro"/>
</dbReference>
<dbReference type="InterPro" id="IPR020629">
    <property type="entry name" value="FPG_Glyclase"/>
</dbReference>
<dbReference type="InterPro" id="IPR000214">
    <property type="entry name" value="Znf_DNA_glyclase/AP_lyase"/>
</dbReference>
<dbReference type="GO" id="GO:0034039">
    <property type="term" value="F:8-oxo-7,8-dihydroguanine DNA N-glycosylase activity"/>
    <property type="evidence" value="ECO:0007669"/>
    <property type="project" value="TreeGrafter"/>
</dbReference>
<reference evidence="26 29" key="2">
    <citation type="submission" date="2011-04" db="EMBL/GenBank/DDBJ databases">
        <title>The complete genome of Selenomonas sputigena DSM 20758.</title>
        <authorList>
            <consortium name="US DOE Joint Genome Institute (JGI-PGF)"/>
            <person name="Lucas S."/>
            <person name="Copeland A."/>
            <person name="Lapidus A."/>
            <person name="Bruce D."/>
            <person name="Goodwin L."/>
            <person name="Pitluck S."/>
            <person name="Peters L."/>
            <person name="Kyrpides N."/>
            <person name="Mavromatis K."/>
            <person name="Ivanova N."/>
            <person name="Ovchinnikova G."/>
            <person name="Teshima H."/>
            <person name="Detter J.C."/>
            <person name="Tapia R."/>
            <person name="Han C."/>
            <person name="Land M."/>
            <person name="Hauser L."/>
            <person name="Markowitz V."/>
            <person name="Cheng J.-F."/>
            <person name="Hugenholtz P."/>
            <person name="Woyke T."/>
            <person name="Wu D."/>
            <person name="Gronow S."/>
            <person name="Wellnitz S."/>
            <person name="Schneider S."/>
            <person name="Klenk H.-P."/>
            <person name="Eisen J.A."/>
        </authorList>
    </citation>
    <scope>NUCLEOTIDE SEQUENCE [LARGE SCALE GENOMIC DNA]</scope>
    <source>
        <strain evidence="26">ATCC 35185</strain>
        <strain evidence="29">ATCC 35185 / DSM 20758 / VPI D19B-28</strain>
    </source>
</reference>
<dbReference type="KEGG" id="ssg:Selsp_1096"/>
<feature type="active site" description="Proton donor" evidence="22">
    <location>
        <position position="3"/>
    </location>
</feature>
<dbReference type="Pfam" id="PF01121">
    <property type="entry name" value="CoaE"/>
    <property type="match status" value="1"/>
</dbReference>
<evidence type="ECO:0000256" key="6">
    <source>
        <dbReference type="ARBA" id="ARBA00022679"/>
    </source>
</evidence>
<comment type="pathway">
    <text evidence="23">Cofactor biosynthesis; coenzyme A biosynthesis; CoA from (R)-pantothenate: step 5/5.</text>
</comment>
<feature type="domain" description="Formamidopyrimidine-DNA glycosylase catalytic" evidence="25">
    <location>
        <begin position="2"/>
        <end position="115"/>
    </location>
</feature>
<dbReference type="Pfam" id="PF06831">
    <property type="entry name" value="H2TH"/>
    <property type="match status" value="1"/>
</dbReference>
<dbReference type="InterPro" id="IPR001977">
    <property type="entry name" value="Depp_CoAkinase"/>
</dbReference>
<dbReference type="EC" id="4.2.99.18" evidence="22"/>
<dbReference type="HAMAP" id="MF_00103">
    <property type="entry name" value="Fapy_DNA_glycosyl"/>
    <property type="match status" value="1"/>
</dbReference>
<evidence type="ECO:0000259" key="25">
    <source>
        <dbReference type="PROSITE" id="PS51068"/>
    </source>
</evidence>
<evidence type="ECO:0000256" key="20">
    <source>
        <dbReference type="ARBA" id="ARBA00023295"/>
    </source>
</evidence>
<keyword evidence="8 23" id="KW-0547">Nucleotide-binding</keyword>
<organism evidence="27 28">
    <name type="scientific">Selenomonas sputigena (strain ATCC 35185 / DSM 20758 / CCUG 44933 / VPI D19B-28)</name>
    <dbReference type="NCBI Taxonomy" id="546271"/>
    <lineage>
        <taxon>Bacteria</taxon>
        <taxon>Bacillati</taxon>
        <taxon>Bacillota</taxon>
        <taxon>Negativicutes</taxon>
        <taxon>Selenomonadales</taxon>
        <taxon>Selenomonadaceae</taxon>
        <taxon>Selenomonas</taxon>
    </lineage>
</organism>
<evidence type="ECO:0000256" key="17">
    <source>
        <dbReference type="ARBA" id="ARBA00023204"/>
    </source>
</evidence>
<comment type="catalytic activity">
    <reaction evidence="21 22">
        <text>2'-deoxyribonucleotide-(2'-deoxyribose 5'-phosphate)-2'-deoxyribonucleotide-DNA = a 3'-end 2'-deoxyribonucleotide-(2,3-dehydro-2,3-deoxyribose 5'-phosphate)-DNA + a 5'-end 5'-phospho-2'-deoxyribonucleoside-DNA + H(+)</text>
        <dbReference type="Rhea" id="RHEA:66592"/>
        <dbReference type="Rhea" id="RHEA-COMP:13180"/>
        <dbReference type="Rhea" id="RHEA-COMP:16897"/>
        <dbReference type="Rhea" id="RHEA-COMP:17067"/>
        <dbReference type="ChEBI" id="CHEBI:15378"/>
        <dbReference type="ChEBI" id="CHEBI:136412"/>
        <dbReference type="ChEBI" id="CHEBI:157695"/>
        <dbReference type="ChEBI" id="CHEBI:167181"/>
        <dbReference type="EC" id="4.2.99.18"/>
    </reaction>
</comment>
<evidence type="ECO:0000256" key="3">
    <source>
        <dbReference type="ARBA" id="ARBA00009409"/>
    </source>
</evidence>
<dbReference type="PANTHER" id="PTHR22993:SF9">
    <property type="entry name" value="FORMAMIDOPYRIMIDINE-DNA GLYCOSYLASE"/>
    <property type="match status" value="1"/>
</dbReference>
<dbReference type="InterPro" id="IPR015887">
    <property type="entry name" value="DNA_glyclase_Znf_dom_DNA_BS"/>
</dbReference>
<dbReference type="Proteomes" id="UP000003505">
    <property type="component" value="Unassembled WGS sequence"/>
</dbReference>
<comment type="cofactor">
    <cofactor evidence="22">
        <name>Zn(2+)</name>
        <dbReference type="ChEBI" id="CHEBI:29105"/>
    </cofactor>
    <text evidence="22">Binds 1 zinc ion per subunit.</text>
</comment>
<comment type="catalytic activity">
    <reaction evidence="23">
        <text>3'-dephospho-CoA + ATP = ADP + CoA + H(+)</text>
        <dbReference type="Rhea" id="RHEA:18245"/>
        <dbReference type="ChEBI" id="CHEBI:15378"/>
        <dbReference type="ChEBI" id="CHEBI:30616"/>
        <dbReference type="ChEBI" id="CHEBI:57287"/>
        <dbReference type="ChEBI" id="CHEBI:57328"/>
        <dbReference type="ChEBI" id="CHEBI:456216"/>
        <dbReference type="EC" id="2.7.1.24"/>
    </reaction>
</comment>
<dbReference type="GO" id="GO:0005524">
    <property type="term" value="F:ATP binding"/>
    <property type="evidence" value="ECO:0007669"/>
    <property type="project" value="UniProtKB-UniRule"/>
</dbReference>
<evidence type="ECO:0000256" key="15">
    <source>
        <dbReference type="ARBA" id="ARBA00022993"/>
    </source>
</evidence>
<dbReference type="PROSITE" id="PS51068">
    <property type="entry name" value="FPG_CAT"/>
    <property type="match status" value="1"/>
</dbReference>
<comment type="function">
    <text evidence="22">Involved in base excision repair of DNA damaged by oxidation or by mutagenic agents. Acts as DNA glycosylase that recognizes and removes damaged bases. Has a preference for oxidized purines, such as 7,8-dihydro-8-oxoguanine (8-oxoG). Has AP (apurinic/apyrimidinic) lyase activity and introduces nicks in the DNA strand. Cleaves the DNA backbone by beta-delta elimination to generate a single-strand break at the site of the removed base with both 3'- and 5'-phosphates.</text>
</comment>
<dbReference type="GO" id="GO:0003690">
    <property type="term" value="F:double-stranded DNA binding"/>
    <property type="evidence" value="ECO:0007669"/>
    <property type="project" value="UniProtKB-ARBA"/>
</dbReference>
<keyword evidence="14 23" id="KW-0067">ATP-binding</keyword>
<evidence type="ECO:0000256" key="2">
    <source>
        <dbReference type="ARBA" id="ARBA00009018"/>
    </source>
</evidence>
<keyword evidence="12 22" id="KW-0378">Hydrolase</keyword>
<evidence type="ECO:0000256" key="7">
    <source>
        <dbReference type="ARBA" id="ARBA00022723"/>
    </source>
</evidence>
<evidence type="ECO:0000256" key="21">
    <source>
        <dbReference type="ARBA" id="ARBA00044632"/>
    </source>
</evidence>
<dbReference type="UniPathway" id="UPA00241">
    <property type="reaction ID" value="UER00356"/>
</dbReference>
<dbReference type="EC" id="3.2.2.23" evidence="22"/>
<protein>
    <recommendedName>
        <fullName evidence="22 23">Multifunctional fusion protein</fullName>
    </recommendedName>
    <domain>
        <recommendedName>
            <fullName evidence="22">Formamidopyrimidine-DNA glycosylase</fullName>
            <shortName evidence="22">Fapy-DNA glycosylase</shortName>
            <ecNumber evidence="22">3.2.2.23</ecNumber>
        </recommendedName>
        <alternativeName>
            <fullName evidence="22">DNA-(apurinic or apyrimidinic site) lyase MutM</fullName>
            <shortName evidence="22">AP lyase MutM</shortName>
            <ecNumber evidence="22">4.2.99.18</ecNumber>
        </alternativeName>
    </domain>
    <domain>
        <recommendedName>
            <fullName evidence="23">Dephospho-CoA kinase</fullName>
            <ecNumber evidence="23">2.7.1.24</ecNumber>
        </recommendedName>
        <alternativeName>
            <fullName evidence="23">Dephosphocoenzyme A kinase</fullName>
        </alternativeName>
    </domain>
</protein>
<dbReference type="RefSeq" id="WP_006192421.1">
    <property type="nucleotide sequence ID" value="NC_015437.1"/>
</dbReference>
<keyword evidence="6 23" id="KW-0808">Transferase</keyword>
<dbReference type="AlphaFoldDB" id="C9LUL4"/>
<keyword evidence="17 22" id="KW-0234">DNA repair</keyword>
<evidence type="ECO:0000256" key="16">
    <source>
        <dbReference type="ARBA" id="ARBA00023125"/>
    </source>
</evidence>
<dbReference type="EC" id="2.7.1.24" evidence="23"/>
<keyword evidence="9 22" id="KW-0227">DNA damage</keyword>
<comment type="function">
    <text evidence="23">Catalyzes the phosphorylation of the 3'-hydroxyl group of dephosphocoenzyme A to form coenzyme A.</text>
</comment>
<dbReference type="InterPro" id="IPR035937">
    <property type="entry name" value="FPG_N"/>
</dbReference>
<comment type="similarity">
    <text evidence="3 22">Belongs to the FPG family.</text>
</comment>
<keyword evidence="20 22" id="KW-0326">Glycosidase</keyword>
<dbReference type="FunFam" id="1.10.8.50:FF:000003">
    <property type="entry name" value="Formamidopyrimidine-DNA glycosylase"/>
    <property type="match status" value="1"/>
</dbReference>
<dbReference type="SUPFAM" id="SSF46946">
    <property type="entry name" value="S13-like H2TH domain"/>
    <property type="match status" value="1"/>
</dbReference>
<feature type="binding site" evidence="23">
    <location>
        <begin position="290"/>
        <end position="295"/>
    </location>
    <ligand>
        <name>ATP</name>
        <dbReference type="ChEBI" id="CHEBI:30616"/>
    </ligand>
</feature>
<dbReference type="InterPro" id="IPR027417">
    <property type="entry name" value="P-loop_NTPase"/>
</dbReference>
<comment type="subunit">
    <text evidence="4 22">Monomer.</text>
</comment>
<evidence type="ECO:0000256" key="1">
    <source>
        <dbReference type="ARBA" id="ARBA00001668"/>
    </source>
</evidence>
<accession>C9LUL4</accession>
<evidence type="ECO:0000313" key="29">
    <source>
        <dbReference type="Proteomes" id="UP000011124"/>
    </source>
</evidence>
<dbReference type="EMBL" id="ACKP02000016">
    <property type="protein sequence ID" value="EEX77447.1"/>
    <property type="molecule type" value="Genomic_DNA"/>
</dbReference>
<dbReference type="Pfam" id="PF06827">
    <property type="entry name" value="zf-FPG_IleRS"/>
    <property type="match status" value="1"/>
</dbReference>
<dbReference type="GO" id="GO:0003684">
    <property type="term" value="F:damaged DNA binding"/>
    <property type="evidence" value="ECO:0007669"/>
    <property type="project" value="InterPro"/>
</dbReference>
<dbReference type="InterPro" id="IPR010979">
    <property type="entry name" value="Ribosomal_uS13-like_H2TH"/>
</dbReference>
<evidence type="ECO:0000256" key="5">
    <source>
        <dbReference type="ARBA" id="ARBA00022490"/>
    </source>
</evidence>
<evidence type="ECO:0000256" key="9">
    <source>
        <dbReference type="ARBA" id="ARBA00022763"/>
    </source>
</evidence>
<dbReference type="GO" id="GO:0004140">
    <property type="term" value="F:dephospho-CoA kinase activity"/>
    <property type="evidence" value="ECO:0007669"/>
    <property type="project" value="UniProtKB-UniRule"/>
</dbReference>
<dbReference type="GO" id="GO:0008270">
    <property type="term" value="F:zinc ion binding"/>
    <property type="evidence" value="ECO:0007669"/>
    <property type="project" value="UniProtKB-UniRule"/>
</dbReference>
<comment type="subcellular location">
    <subcellularLocation>
        <location evidence="23">Cytoplasm</location>
    </subcellularLocation>
</comment>
<evidence type="ECO:0000256" key="8">
    <source>
        <dbReference type="ARBA" id="ARBA00022741"/>
    </source>
</evidence>
<dbReference type="NCBIfam" id="TIGR00152">
    <property type="entry name" value="dephospho-CoA kinase"/>
    <property type="match status" value="1"/>
</dbReference>
<dbReference type="InterPro" id="IPR010663">
    <property type="entry name" value="Znf_FPG/IleRS"/>
</dbReference>
<evidence type="ECO:0000256" key="22">
    <source>
        <dbReference type="HAMAP-Rule" id="MF_00103"/>
    </source>
</evidence>
<evidence type="ECO:0000256" key="18">
    <source>
        <dbReference type="ARBA" id="ARBA00023239"/>
    </source>
</evidence>
<evidence type="ECO:0000313" key="26">
    <source>
        <dbReference type="EMBL" id="AEC00056.1"/>
    </source>
</evidence>
<keyword evidence="18 22" id="KW-0456">Lyase</keyword>
<keyword evidence="7 22" id="KW-0479">Metal-binding</keyword>
<keyword evidence="10 22" id="KW-0863">Zinc-finger</keyword>
<dbReference type="CDD" id="cd08966">
    <property type="entry name" value="EcFpg-like_N"/>
    <property type="match status" value="1"/>
</dbReference>
<dbReference type="SMART" id="SM00898">
    <property type="entry name" value="Fapy_DNA_glyco"/>
    <property type="match status" value="1"/>
</dbReference>
<keyword evidence="11 23" id="KW-0418">Kinase</keyword>